<evidence type="ECO:0000256" key="1">
    <source>
        <dbReference type="ARBA" id="ARBA00023110"/>
    </source>
</evidence>
<name>A0ABW1XKJ3_9ALTE</name>
<evidence type="ECO:0000259" key="5">
    <source>
        <dbReference type="PROSITE" id="PS50072"/>
    </source>
</evidence>
<dbReference type="PRINTS" id="PR00153">
    <property type="entry name" value="CSAPPISMRASE"/>
</dbReference>
<dbReference type="GO" id="GO:0003755">
    <property type="term" value="F:peptidyl-prolyl cis-trans isomerase activity"/>
    <property type="evidence" value="ECO:0007669"/>
    <property type="project" value="UniProtKB-EC"/>
</dbReference>
<dbReference type="Proteomes" id="UP001596364">
    <property type="component" value="Unassembled WGS sequence"/>
</dbReference>
<dbReference type="Gene3D" id="2.40.100.10">
    <property type="entry name" value="Cyclophilin-like"/>
    <property type="match status" value="1"/>
</dbReference>
<comment type="catalytic activity">
    <reaction evidence="3">
        <text>[protein]-peptidylproline (omega=180) = [protein]-peptidylproline (omega=0)</text>
        <dbReference type="Rhea" id="RHEA:16237"/>
        <dbReference type="Rhea" id="RHEA-COMP:10747"/>
        <dbReference type="Rhea" id="RHEA-COMP:10748"/>
        <dbReference type="ChEBI" id="CHEBI:83833"/>
        <dbReference type="ChEBI" id="CHEBI:83834"/>
        <dbReference type="EC" id="5.2.1.8"/>
    </reaction>
</comment>
<dbReference type="Pfam" id="PF00160">
    <property type="entry name" value="Pro_isomerase"/>
    <property type="match status" value="1"/>
</dbReference>
<evidence type="ECO:0000313" key="6">
    <source>
        <dbReference type="EMBL" id="MFC6440578.1"/>
    </source>
</evidence>
<proteinExistence type="inferred from homology"/>
<protein>
    <recommendedName>
        <fullName evidence="3">Peptidyl-prolyl cis-trans isomerase</fullName>
        <shortName evidence="3">PPIase</shortName>
        <ecNumber evidence="3">5.2.1.8</ecNumber>
    </recommendedName>
</protein>
<dbReference type="InterPro" id="IPR029000">
    <property type="entry name" value="Cyclophilin-like_dom_sf"/>
</dbReference>
<dbReference type="PROSITE" id="PS50072">
    <property type="entry name" value="CSA_PPIASE_2"/>
    <property type="match status" value="1"/>
</dbReference>
<evidence type="ECO:0000256" key="4">
    <source>
        <dbReference type="SAM" id="MobiDB-lite"/>
    </source>
</evidence>
<feature type="chain" id="PRO_5044977488" description="Peptidyl-prolyl cis-trans isomerase" evidence="3">
    <location>
        <begin position="21"/>
        <end position="259"/>
    </location>
</feature>
<dbReference type="InterPro" id="IPR044665">
    <property type="entry name" value="E_coli_cyclophilin_A-like"/>
</dbReference>
<keyword evidence="3" id="KW-0732">Signal</keyword>
<comment type="function">
    <text evidence="3">PPIases accelerate the folding of proteins. It catalyzes the cis-trans isomerization of proline imidic peptide bonds in oligopeptides.</text>
</comment>
<dbReference type="InterPro" id="IPR002130">
    <property type="entry name" value="Cyclophilin-type_PPIase_dom"/>
</dbReference>
<feature type="signal peptide" evidence="3">
    <location>
        <begin position="1"/>
        <end position="20"/>
    </location>
</feature>
<comment type="caution">
    <text evidence="6">The sequence shown here is derived from an EMBL/GenBank/DDBJ whole genome shotgun (WGS) entry which is preliminary data.</text>
</comment>
<evidence type="ECO:0000256" key="3">
    <source>
        <dbReference type="RuleBase" id="RU363019"/>
    </source>
</evidence>
<dbReference type="EC" id="5.2.1.8" evidence="3"/>
<organism evidence="6 7">
    <name type="scientific">Pseudobowmanella zhangzhouensis</name>
    <dbReference type="NCBI Taxonomy" id="1537679"/>
    <lineage>
        <taxon>Bacteria</taxon>
        <taxon>Pseudomonadati</taxon>
        <taxon>Pseudomonadota</taxon>
        <taxon>Gammaproteobacteria</taxon>
        <taxon>Alteromonadales</taxon>
        <taxon>Alteromonadaceae</taxon>
    </lineage>
</organism>
<feature type="domain" description="PPIase cyclophilin-type" evidence="5">
    <location>
        <begin position="27"/>
        <end position="184"/>
    </location>
</feature>
<keyword evidence="7" id="KW-1185">Reference proteome</keyword>
<feature type="region of interest" description="Disordered" evidence="4">
    <location>
        <begin position="207"/>
        <end position="232"/>
    </location>
</feature>
<accession>A0ABW1XKJ3</accession>
<dbReference type="PANTHER" id="PTHR43246">
    <property type="entry name" value="PEPTIDYL-PROLYL CIS-TRANS ISOMERASE CYP38, CHLOROPLASTIC"/>
    <property type="match status" value="1"/>
</dbReference>
<evidence type="ECO:0000256" key="2">
    <source>
        <dbReference type="ARBA" id="ARBA00023235"/>
    </source>
</evidence>
<gene>
    <name evidence="6" type="ORF">ACFP85_10510</name>
</gene>
<comment type="similarity">
    <text evidence="3">Belongs to the cyclophilin-type PPIase family.</text>
</comment>
<reference evidence="7" key="1">
    <citation type="journal article" date="2019" name="Int. J. Syst. Evol. Microbiol.">
        <title>The Global Catalogue of Microorganisms (GCM) 10K type strain sequencing project: providing services to taxonomists for standard genome sequencing and annotation.</title>
        <authorList>
            <consortium name="The Broad Institute Genomics Platform"/>
            <consortium name="The Broad Institute Genome Sequencing Center for Infectious Disease"/>
            <person name="Wu L."/>
            <person name="Ma J."/>
        </authorList>
    </citation>
    <scope>NUCLEOTIDE SEQUENCE [LARGE SCALE GENOMIC DNA]</scope>
    <source>
        <strain evidence="7">CGMCC 1.16031</strain>
    </source>
</reference>
<keyword evidence="2 3" id="KW-0413">Isomerase</keyword>
<keyword evidence="1 3" id="KW-0697">Rotamase</keyword>
<dbReference type="EMBL" id="JBHSUS010000001">
    <property type="protein sequence ID" value="MFC6440578.1"/>
    <property type="molecule type" value="Genomic_DNA"/>
</dbReference>
<evidence type="ECO:0000313" key="7">
    <source>
        <dbReference type="Proteomes" id="UP001596364"/>
    </source>
</evidence>
<sequence length="259" mass="27321">MKKTTLALLATAALSFHTSATVVEIRTNMGTITVNLFDEDTPKSVENFLEYVTSGAYANNVVHRLEPSFVIQAGGFSYHNALPLDVVATGTPVINEPELSNVRGTIAMAKQGGNANSATSQWFINLKDNSANLDVQNGGFTVFGQVIGDGMDVVDAISALPRFNMGGAASSIPLRNYTAEDGSNGKDPTDENFVLITDIVVTDASTVTNPDLNPKPNTLIKATSPSNGSSSGGSINPLVLFLLAAGAAWARRCNWLAKR</sequence>
<dbReference type="RefSeq" id="WP_254426579.1">
    <property type="nucleotide sequence ID" value="NZ_JBHSUS010000001.1"/>
</dbReference>
<dbReference type="SUPFAM" id="SSF50891">
    <property type="entry name" value="Cyclophilin-like"/>
    <property type="match status" value="1"/>
</dbReference>